<dbReference type="GO" id="GO:0032259">
    <property type="term" value="P:methylation"/>
    <property type="evidence" value="ECO:0007669"/>
    <property type="project" value="InterPro"/>
</dbReference>
<dbReference type="Proteomes" id="UP000236664">
    <property type="component" value="Unassembled WGS sequence"/>
</dbReference>
<dbReference type="Pfam" id="PF01728">
    <property type="entry name" value="FtsJ"/>
    <property type="match status" value="1"/>
</dbReference>
<dbReference type="InterPro" id="IPR029063">
    <property type="entry name" value="SAM-dependent_MTases_sf"/>
</dbReference>
<dbReference type="OrthoDB" id="417125at2759"/>
<dbReference type="EMBL" id="MTQA01000383">
    <property type="protein sequence ID" value="PNP60600.1"/>
    <property type="molecule type" value="Genomic_DNA"/>
</dbReference>
<gene>
    <name evidence="2" type="ORF">FNYG_14669</name>
</gene>
<dbReference type="Gene3D" id="3.40.50.150">
    <property type="entry name" value="Vaccinia Virus protein VP39"/>
    <property type="match status" value="1"/>
</dbReference>
<feature type="domain" description="Ribosomal RNA methyltransferase FtsJ" evidence="1">
    <location>
        <begin position="121"/>
        <end position="298"/>
    </location>
</feature>
<evidence type="ECO:0000259" key="1">
    <source>
        <dbReference type="Pfam" id="PF01728"/>
    </source>
</evidence>
<accession>A0A2K0US58</accession>
<evidence type="ECO:0000313" key="3">
    <source>
        <dbReference type="Proteomes" id="UP000236664"/>
    </source>
</evidence>
<keyword evidence="3" id="KW-1185">Reference proteome</keyword>
<dbReference type="STRING" id="42673.A0A2K0US58"/>
<reference evidence="2 3" key="1">
    <citation type="submission" date="2017-06" db="EMBL/GenBank/DDBJ databases">
        <title>Genome of Fusarium nygamai isolate CS10214.</title>
        <authorList>
            <person name="Gardiner D.M."/>
            <person name="Obanor F."/>
            <person name="Kazan K."/>
        </authorList>
    </citation>
    <scope>NUCLEOTIDE SEQUENCE [LARGE SCALE GENOMIC DNA]</scope>
    <source>
        <strain evidence="2 3">CS10214</strain>
    </source>
</reference>
<dbReference type="InterPro" id="IPR002877">
    <property type="entry name" value="RNA_MeTrfase_FtsJ_dom"/>
</dbReference>
<dbReference type="GO" id="GO:0008168">
    <property type="term" value="F:methyltransferase activity"/>
    <property type="evidence" value="ECO:0007669"/>
    <property type="project" value="InterPro"/>
</dbReference>
<organism evidence="2 3">
    <name type="scientific">Gibberella nygamai</name>
    <name type="common">Bean root rot disease fungus</name>
    <name type="synonym">Fusarium nygamai</name>
    <dbReference type="NCBI Taxonomy" id="42673"/>
    <lineage>
        <taxon>Eukaryota</taxon>
        <taxon>Fungi</taxon>
        <taxon>Dikarya</taxon>
        <taxon>Ascomycota</taxon>
        <taxon>Pezizomycotina</taxon>
        <taxon>Sordariomycetes</taxon>
        <taxon>Hypocreomycetidae</taxon>
        <taxon>Hypocreales</taxon>
        <taxon>Nectriaceae</taxon>
        <taxon>Fusarium</taxon>
        <taxon>Fusarium fujikuroi species complex</taxon>
    </lineage>
</organism>
<evidence type="ECO:0000313" key="2">
    <source>
        <dbReference type="EMBL" id="PNP60600.1"/>
    </source>
</evidence>
<proteinExistence type="predicted"/>
<name>A0A2K0US58_GIBNY</name>
<protein>
    <recommendedName>
        <fullName evidence="1">Ribosomal RNA methyltransferase FtsJ domain-containing protein</fullName>
    </recommendedName>
</protein>
<sequence length="389" mass="43477">MEPPFIPQIEGENIAINRVLARAGLQRQGRISSSLTDQVIQRGTSIIVTYLLDEVPEFLELAELRRQGWENPAGDRHFHNQRRAADKTDKQTSKYHYCLMQKIGKDIHNTTMGLATRTFPGTMLDMCVAPGGFLATAKRLNPGAEVMGFSLPPSNGGYSVLLPEDTQSSVTFLDIAMLAADMGVTTLPENHRDIGKFLPRQFKETQLFELLICDGQVLRTHTREPYREPREPTRLKTVQLGLGLEHLKPGGTMLVLFHKLESWDTACYICKLSEFSSIRVFKPRVGHATRSSFYMVASNVQSQHPKARLAVKKWKEVWRAATFGSEEDFMEAFCDAGPSAEKLLEEFGSELVSHGREIWPVQAQALARASFIKGQGTSAATGELTLARR</sequence>
<dbReference type="SUPFAM" id="SSF53335">
    <property type="entry name" value="S-adenosyl-L-methionine-dependent methyltransferases"/>
    <property type="match status" value="1"/>
</dbReference>
<comment type="caution">
    <text evidence="2">The sequence shown here is derived from an EMBL/GenBank/DDBJ whole genome shotgun (WGS) entry which is preliminary data.</text>
</comment>
<dbReference type="AlphaFoldDB" id="A0A2K0US58"/>